<evidence type="ECO:0000256" key="1">
    <source>
        <dbReference type="ARBA" id="ARBA00012528"/>
    </source>
</evidence>
<dbReference type="Gene3D" id="3.30.70.270">
    <property type="match status" value="1"/>
</dbReference>
<dbReference type="Proteomes" id="UP000664399">
    <property type="component" value="Unassembled WGS sequence"/>
</dbReference>
<dbReference type="Pfam" id="PF21118">
    <property type="entry name" value="DosC_2nd"/>
    <property type="match status" value="1"/>
</dbReference>
<dbReference type="RefSeq" id="WP_207854290.1">
    <property type="nucleotide sequence ID" value="NZ_JAFVMG010000007.1"/>
</dbReference>
<dbReference type="SUPFAM" id="SSF46458">
    <property type="entry name" value="Globin-like"/>
    <property type="match status" value="1"/>
</dbReference>
<proteinExistence type="predicted"/>
<protein>
    <recommendedName>
        <fullName evidence="2">Diguanylate cyclase DosC</fullName>
        <ecNumber evidence="1">2.7.7.65</ecNumber>
    </recommendedName>
    <alternativeName>
        <fullName evidence="3">Direct oxygen-sensing cyclase</fullName>
    </alternativeName>
</protein>
<dbReference type="PANTHER" id="PTHR45138:SF9">
    <property type="entry name" value="DIGUANYLATE CYCLASE DGCM-RELATED"/>
    <property type="match status" value="1"/>
</dbReference>
<dbReference type="Pfam" id="PF00990">
    <property type="entry name" value="GGDEF"/>
    <property type="match status" value="1"/>
</dbReference>
<dbReference type="EMBL" id="JAFVMG010000007">
    <property type="protein sequence ID" value="MBO1328455.1"/>
    <property type="molecule type" value="Genomic_DNA"/>
</dbReference>
<accession>A0ABS3LM65</accession>
<dbReference type="PROSITE" id="PS50887">
    <property type="entry name" value="GGDEF"/>
    <property type="match status" value="1"/>
</dbReference>
<name>A0ABS3LM65_9PROT</name>
<dbReference type="CDD" id="cd01949">
    <property type="entry name" value="GGDEF"/>
    <property type="match status" value="1"/>
</dbReference>
<dbReference type="PANTHER" id="PTHR45138">
    <property type="entry name" value="REGULATORY COMPONENTS OF SENSORY TRANSDUCTION SYSTEM"/>
    <property type="match status" value="1"/>
</dbReference>
<evidence type="ECO:0000313" key="7">
    <source>
        <dbReference type="Proteomes" id="UP000664399"/>
    </source>
</evidence>
<evidence type="ECO:0000259" key="5">
    <source>
        <dbReference type="PROSITE" id="PS50887"/>
    </source>
</evidence>
<dbReference type="SUPFAM" id="SSF55073">
    <property type="entry name" value="Nucleotide cyclase"/>
    <property type="match status" value="1"/>
</dbReference>
<organism evidence="6 7">
    <name type="scientific">Acetobacter suratthaniensis</name>
    <dbReference type="NCBI Taxonomy" id="1502841"/>
    <lineage>
        <taxon>Bacteria</taxon>
        <taxon>Pseudomonadati</taxon>
        <taxon>Pseudomonadota</taxon>
        <taxon>Alphaproteobacteria</taxon>
        <taxon>Acetobacterales</taxon>
        <taxon>Acetobacteraceae</taxon>
        <taxon>Acetobacter</taxon>
    </lineage>
</organism>
<sequence>MDKNFIYLTPQEQWRDIILQTPQDEREHVRRQVEVQGQACVAFFCEALLQHADVADFLEKDSIQKSLKRSLYYYLVTLFSATPDHVSRLCKIQMRLGASYARLEIPTHIVAYGFYILKKQILGLFTQDDVGSFDRSGLILYAGGMMDFAFKFIMRSYEKSFRKMVEDNEALRLVSIGQDLSFEKETQARTFFSWCMQTMRALCENSFDDLENLEDSDFGLWFTHKGRNLFNGRSEFMQIQREIESLDTQLHAIRQDGSVPERFVASLHRSIRKIVFLMESIFHNIEQIETGRDPLTKVLNRRFLDVVVQNEISFALSKNKHFSIALFDIDNFKSINDTFGHLAGDEILCFVANTITSSLRVNDYVFRYGGEEFLIVLTETDTEAARKCAERIRLAICGQPVTLRSEQQVSVSVSGGLTSLHGQTNVRTLINRADQALYTAKAQGRNRIVVGHMPQSVA</sequence>
<dbReference type="InterPro" id="IPR000160">
    <property type="entry name" value="GGDEF_dom"/>
</dbReference>
<dbReference type="InterPro" id="IPR050469">
    <property type="entry name" value="Diguanylate_Cyclase"/>
</dbReference>
<dbReference type="InterPro" id="IPR009050">
    <property type="entry name" value="Globin-like_sf"/>
</dbReference>
<comment type="catalytic activity">
    <reaction evidence="4">
        <text>2 GTP = 3',3'-c-di-GMP + 2 diphosphate</text>
        <dbReference type="Rhea" id="RHEA:24898"/>
        <dbReference type="ChEBI" id="CHEBI:33019"/>
        <dbReference type="ChEBI" id="CHEBI:37565"/>
        <dbReference type="ChEBI" id="CHEBI:58805"/>
        <dbReference type="EC" id="2.7.7.65"/>
    </reaction>
</comment>
<feature type="domain" description="GGDEF" evidence="5">
    <location>
        <begin position="320"/>
        <end position="453"/>
    </location>
</feature>
<evidence type="ECO:0000256" key="2">
    <source>
        <dbReference type="ARBA" id="ARBA00015125"/>
    </source>
</evidence>
<evidence type="ECO:0000256" key="3">
    <source>
        <dbReference type="ARBA" id="ARBA00029839"/>
    </source>
</evidence>
<dbReference type="InterPro" id="IPR048442">
    <property type="entry name" value="DosC_2nd"/>
</dbReference>
<dbReference type="InterPro" id="IPR043128">
    <property type="entry name" value="Rev_trsase/Diguanyl_cyclase"/>
</dbReference>
<dbReference type="InterPro" id="IPR012292">
    <property type="entry name" value="Globin/Proto"/>
</dbReference>
<comment type="caution">
    <text evidence="6">The sequence shown here is derived from an EMBL/GenBank/DDBJ whole genome shotgun (WGS) entry which is preliminary data.</text>
</comment>
<dbReference type="InterPro" id="IPR029787">
    <property type="entry name" value="Nucleotide_cyclase"/>
</dbReference>
<reference evidence="6 7" key="1">
    <citation type="submission" date="2021-03" db="EMBL/GenBank/DDBJ databases">
        <title>The complete genome sequence of Acetobacter suratthaniensis TBRC 1719.</title>
        <authorList>
            <person name="Charoenyingcharoen P."/>
            <person name="Yukphan P."/>
        </authorList>
    </citation>
    <scope>NUCLEOTIDE SEQUENCE [LARGE SCALE GENOMIC DNA]</scope>
    <source>
        <strain evidence="6 7">TBRC 1719</strain>
    </source>
</reference>
<dbReference type="SMART" id="SM00267">
    <property type="entry name" value="GGDEF"/>
    <property type="match status" value="1"/>
</dbReference>
<evidence type="ECO:0000313" key="6">
    <source>
        <dbReference type="EMBL" id="MBO1328455.1"/>
    </source>
</evidence>
<gene>
    <name evidence="6" type="ORF">J2D75_08195</name>
</gene>
<dbReference type="NCBIfam" id="TIGR00254">
    <property type="entry name" value="GGDEF"/>
    <property type="match status" value="1"/>
</dbReference>
<evidence type="ECO:0000256" key="4">
    <source>
        <dbReference type="ARBA" id="ARBA00034247"/>
    </source>
</evidence>
<keyword evidence="7" id="KW-1185">Reference proteome</keyword>
<dbReference type="Gene3D" id="1.10.490.10">
    <property type="entry name" value="Globins"/>
    <property type="match status" value="1"/>
</dbReference>
<dbReference type="EC" id="2.7.7.65" evidence="1"/>